<dbReference type="PANTHER" id="PTHR42792">
    <property type="entry name" value="FLAGELLIN"/>
    <property type="match status" value="1"/>
</dbReference>
<dbReference type="RefSeq" id="WP_090367919.1">
    <property type="nucleotide sequence ID" value="NZ_FNEM01000021.1"/>
</dbReference>
<organism evidence="7 8">
    <name type="scientific">Ferrimonas sediminum</name>
    <dbReference type="NCBI Taxonomy" id="718193"/>
    <lineage>
        <taxon>Bacteria</taxon>
        <taxon>Pseudomonadati</taxon>
        <taxon>Pseudomonadota</taxon>
        <taxon>Gammaproteobacteria</taxon>
        <taxon>Alteromonadales</taxon>
        <taxon>Ferrimonadaceae</taxon>
        <taxon>Ferrimonas</taxon>
    </lineage>
</organism>
<accession>A0A1G9A0L6</accession>
<dbReference type="Pfam" id="PF00669">
    <property type="entry name" value="Flagellin_N"/>
    <property type="match status" value="1"/>
</dbReference>
<evidence type="ECO:0000256" key="1">
    <source>
        <dbReference type="ARBA" id="ARBA00004365"/>
    </source>
</evidence>
<comment type="subcellular location">
    <subcellularLocation>
        <location evidence="1">Bacterial flagellum</location>
    </subcellularLocation>
    <subcellularLocation>
        <location evidence="2">Secreted</location>
    </subcellularLocation>
</comment>
<dbReference type="AlphaFoldDB" id="A0A1G9A0L6"/>
<keyword evidence="4" id="KW-0964">Secreted</keyword>
<evidence type="ECO:0000256" key="3">
    <source>
        <dbReference type="ARBA" id="ARBA00005709"/>
    </source>
</evidence>
<feature type="domain" description="Flagellin N-terminal" evidence="6">
    <location>
        <begin position="3"/>
        <end position="140"/>
    </location>
</feature>
<dbReference type="SUPFAM" id="SSF64518">
    <property type="entry name" value="Phase 1 flagellin"/>
    <property type="match status" value="1"/>
</dbReference>
<reference evidence="8" key="1">
    <citation type="submission" date="2016-10" db="EMBL/GenBank/DDBJ databases">
        <authorList>
            <person name="Varghese N."/>
            <person name="Submissions S."/>
        </authorList>
    </citation>
    <scope>NUCLEOTIDE SEQUENCE [LARGE SCALE GENOMIC DNA]</scope>
    <source>
        <strain evidence="8">DSM 23317</strain>
    </source>
</reference>
<dbReference type="Proteomes" id="UP000199527">
    <property type="component" value="Unassembled WGS sequence"/>
</dbReference>
<evidence type="ECO:0000259" key="6">
    <source>
        <dbReference type="Pfam" id="PF00669"/>
    </source>
</evidence>
<evidence type="ECO:0000313" key="7">
    <source>
        <dbReference type="EMBL" id="SDK20125.1"/>
    </source>
</evidence>
<proteinExistence type="inferred from homology"/>
<name>A0A1G9A0L6_9GAMM</name>
<evidence type="ECO:0000256" key="2">
    <source>
        <dbReference type="ARBA" id="ARBA00004613"/>
    </source>
</evidence>
<dbReference type="GO" id="GO:0005198">
    <property type="term" value="F:structural molecule activity"/>
    <property type="evidence" value="ECO:0007669"/>
    <property type="project" value="InterPro"/>
</dbReference>
<sequence>MRVSNQQLYLNNMYSMQNNSNNLGELLQKMAYGKSILKPSDDPIGAVQVMTVARDQAATSQYVDNIGALSDSLDRSESYLTSMIDVQNRMREIITATGNGSLSNEDRQAYADELTELQEAMVDMANAKDDKGNYIFSGNLTDTAPVTKDGSGNYVYSGDSNTREVQVSDSTWITANSSGDELFFNNASDDIFNALNDYIAVLEDPSLAPGNPAFDAQQSGMMSTLDDTLTSVSGVVTSIGGRQNSLELIQSSHTDMMLFNEQLMGEVSGLDYAEAQTEYENSLVAMKIAQQSYVKIAQLSLFNEM</sequence>
<evidence type="ECO:0000256" key="5">
    <source>
        <dbReference type="ARBA" id="ARBA00023143"/>
    </source>
</evidence>
<keyword evidence="7" id="KW-0282">Flagellum</keyword>
<comment type="similarity">
    <text evidence="3">Belongs to the bacterial flagellin family.</text>
</comment>
<dbReference type="InterPro" id="IPR001492">
    <property type="entry name" value="Flagellin"/>
</dbReference>
<dbReference type="PANTHER" id="PTHR42792:SF1">
    <property type="entry name" value="FLAGELLAR HOOK-ASSOCIATED PROTEIN 3"/>
    <property type="match status" value="1"/>
</dbReference>
<evidence type="ECO:0000313" key="8">
    <source>
        <dbReference type="Proteomes" id="UP000199527"/>
    </source>
</evidence>
<keyword evidence="8" id="KW-1185">Reference proteome</keyword>
<dbReference type="EMBL" id="FNEM01000021">
    <property type="protein sequence ID" value="SDK20125.1"/>
    <property type="molecule type" value="Genomic_DNA"/>
</dbReference>
<evidence type="ECO:0000256" key="4">
    <source>
        <dbReference type="ARBA" id="ARBA00022525"/>
    </source>
</evidence>
<dbReference type="InterPro" id="IPR013384">
    <property type="entry name" value="Flagell_FlgL"/>
</dbReference>
<dbReference type="Gene3D" id="1.20.1330.10">
    <property type="entry name" value="f41 fragment of flagellin, N-terminal domain"/>
    <property type="match status" value="1"/>
</dbReference>
<dbReference type="GO" id="GO:0009424">
    <property type="term" value="C:bacterial-type flagellum hook"/>
    <property type="evidence" value="ECO:0007669"/>
    <property type="project" value="InterPro"/>
</dbReference>
<dbReference type="GO" id="GO:0071973">
    <property type="term" value="P:bacterial-type flagellum-dependent cell motility"/>
    <property type="evidence" value="ECO:0007669"/>
    <property type="project" value="InterPro"/>
</dbReference>
<dbReference type="OrthoDB" id="9768249at2"/>
<keyword evidence="7" id="KW-0966">Cell projection</keyword>
<keyword evidence="5" id="KW-0975">Bacterial flagellum</keyword>
<dbReference type="InterPro" id="IPR001029">
    <property type="entry name" value="Flagellin_N"/>
</dbReference>
<gene>
    <name evidence="7" type="ORF">SAMN04488540_12145</name>
</gene>
<protein>
    <submittedName>
        <fullName evidence="7">Flagellar hook-associated protein 3 FlgL</fullName>
    </submittedName>
</protein>
<keyword evidence="7" id="KW-0969">Cilium</keyword>
<dbReference type="NCBIfam" id="TIGR02550">
    <property type="entry name" value="flagell_flgL"/>
    <property type="match status" value="1"/>
</dbReference>
<dbReference type="GO" id="GO:0005576">
    <property type="term" value="C:extracellular region"/>
    <property type="evidence" value="ECO:0007669"/>
    <property type="project" value="UniProtKB-SubCell"/>
</dbReference>